<name>A0A6C0DLY2_9ZZZZ</name>
<protein>
    <submittedName>
        <fullName evidence="1">Uncharacterized protein</fullName>
    </submittedName>
</protein>
<reference evidence="1" key="1">
    <citation type="journal article" date="2020" name="Nature">
        <title>Giant virus diversity and host interactions through global metagenomics.</title>
        <authorList>
            <person name="Schulz F."/>
            <person name="Roux S."/>
            <person name="Paez-Espino D."/>
            <person name="Jungbluth S."/>
            <person name="Walsh D.A."/>
            <person name="Denef V.J."/>
            <person name="McMahon K.D."/>
            <person name="Konstantinidis K.T."/>
            <person name="Eloe-Fadrosh E.A."/>
            <person name="Kyrpides N.C."/>
            <person name="Woyke T."/>
        </authorList>
    </citation>
    <scope>NUCLEOTIDE SEQUENCE</scope>
    <source>
        <strain evidence="1">GVMAG-M-3300023174-30</strain>
    </source>
</reference>
<organism evidence="1">
    <name type="scientific">viral metagenome</name>
    <dbReference type="NCBI Taxonomy" id="1070528"/>
    <lineage>
        <taxon>unclassified sequences</taxon>
        <taxon>metagenomes</taxon>
        <taxon>organismal metagenomes</taxon>
    </lineage>
</organism>
<accession>A0A6C0DLY2</accession>
<sequence length="195" mass="23315">MLFIIVSIIVLIAIVRKINHNSFMKKQKEIFELETNLYKYIKYTPYSQNYIITCNKKINELFKYGVLISNKSTFKSIYKTDSIIQIHIYENNIMNIINEIKTLCENDLIDYMKTQFSYDDDFIENIRIKTENIKNYNNLYIKSNYIIDINKQPIELDHTNSNIMIMNPAIEFILTNEINKINDKNYNPNNHKSQK</sequence>
<dbReference type="AlphaFoldDB" id="A0A6C0DLY2"/>
<dbReference type="EMBL" id="MN739643">
    <property type="protein sequence ID" value="QHT17593.1"/>
    <property type="molecule type" value="Genomic_DNA"/>
</dbReference>
<proteinExistence type="predicted"/>
<evidence type="ECO:0000313" key="1">
    <source>
        <dbReference type="EMBL" id="QHT17593.1"/>
    </source>
</evidence>